<dbReference type="InterPro" id="IPR050345">
    <property type="entry name" value="Aliph_Amidase/BUP"/>
</dbReference>
<dbReference type="GO" id="GO:0004328">
    <property type="term" value="F:formamidase activity"/>
    <property type="evidence" value="ECO:0007669"/>
    <property type="project" value="UniProtKB-EC"/>
</dbReference>
<evidence type="ECO:0000259" key="2">
    <source>
        <dbReference type="PROSITE" id="PS50263"/>
    </source>
</evidence>
<dbReference type="EC" id="3.5.1.49" evidence="3"/>
<comment type="caution">
    <text evidence="3">The sequence shown here is derived from an EMBL/GenBank/DDBJ whole genome shotgun (WGS) entry which is preliminary data.</text>
</comment>
<dbReference type="SUPFAM" id="SSF56317">
    <property type="entry name" value="Carbon-nitrogen hydrolase"/>
    <property type="match status" value="1"/>
</dbReference>
<reference evidence="3 4" key="1">
    <citation type="submission" date="2018-03" db="EMBL/GenBank/DDBJ databases">
        <title>Genome sequence of Moorella stamsii DSM 26217.</title>
        <authorList>
            <person name="Poehlein A."/>
            <person name="Daniel R."/>
        </authorList>
    </citation>
    <scope>NUCLEOTIDE SEQUENCE [LARGE SCALE GENOMIC DNA]</scope>
    <source>
        <strain evidence="4">DSM 26217</strain>
    </source>
</reference>
<dbReference type="EMBL" id="PVXL01000055">
    <property type="protein sequence ID" value="PRR71510.1"/>
    <property type="molecule type" value="Genomic_DNA"/>
</dbReference>
<dbReference type="PANTHER" id="PTHR43674:SF15">
    <property type="entry name" value="FORMAMIDASE"/>
    <property type="match status" value="1"/>
</dbReference>
<dbReference type="PANTHER" id="PTHR43674">
    <property type="entry name" value="NITRILASE C965.09-RELATED"/>
    <property type="match status" value="1"/>
</dbReference>
<evidence type="ECO:0000256" key="1">
    <source>
        <dbReference type="ARBA" id="ARBA00022801"/>
    </source>
</evidence>
<dbReference type="GO" id="GO:0033388">
    <property type="term" value="P:putrescine biosynthetic process from arginine"/>
    <property type="evidence" value="ECO:0007669"/>
    <property type="project" value="TreeGrafter"/>
</dbReference>
<dbReference type="GO" id="GO:0050126">
    <property type="term" value="F:N-carbamoylputrescine amidase activity"/>
    <property type="evidence" value="ECO:0007669"/>
    <property type="project" value="TreeGrafter"/>
</dbReference>
<dbReference type="Proteomes" id="UP000239430">
    <property type="component" value="Unassembled WGS sequence"/>
</dbReference>
<name>A0A9X7J1K5_9FIRM</name>
<keyword evidence="1 3" id="KW-0378">Hydrolase</keyword>
<proteinExistence type="predicted"/>
<keyword evidence="4" id="KW-1185">Reference proteome</keyword>
<feature type="domain" description="CN hydrolase" evidence="2">
    <location>
        <begin position="11"/>
        <end position="254"/>
    </location>
</feature>
<dbReference type="PROSITE" id="PS50263">
    <property type="entry name" value="CN_HYDROLASE"/>
    <property type="match status" value="1"/>
</dbReference>
<sequence length="335" mass="37730">MTCINPVDGAMAVVMVQFAPVAATSIDEVEQNIDTIRNYVKRAVNSFPGVDMVVFPEYSTTGFAYYSYHYLMATTVPGPVTDKLAKIASDHGIWLVSSIVEKNEDPELMPYNGMLIFDPNGNIALKYRKMNPWNPKEPWTPGEEMPVCDGPKGTKLAVMLCYDGDLPEPAREAAWKGATVLIRPSKYMYPWNRVWEITNRARAYENIAYVVAVNTVGEDESYSYFGRSMVVDFEGNIINEMDGTAGMIKVDIYPQLVANARKQRASNNHLYNLKHRGYTGVPPYGVRTNPYSVYREWEKIPPEFSDAPPLMEPVANIARTILGNQKERLKKGTCR</sequence>
<evidence type="ECO:0000313" key="3">
    <source>
        <dbReference type="EMBL" id="PRR71510.1"/>
    </source>
</evidence>
<protein>
    <submittedName>
        <fullName evidence="3">Formamidase</fullName>
        <ecNumber evidence="3">3.5.1.49</ecNumber>
    </submittedName>
</protein>
<dbReference type="AlphaFoldDB" id="A0A9X7J1K5"/>
<accession>A0A9X7J1K5</accession>
<dbReference type="InterPro" id="IPR003010">
    <property type="entry name" value="C-N_Hydrolase"/>
</dbReference>
<organism evidence="3 4">
    <name type="scientific">Neomoorella stamsii</name>
    <dbReference type="NCBI Taxonomy" id="1266720"/>
    <lineage>
        <taxon>Bacteria</taxon>
        <taxon>Bacillati</taxon>
        <taxon>Bacillota</taxon>
        <taxon>Clostridia</taxon>
        <taxon>Neomoorellales</taxon>
        <taxon>Neomoorellaceae</taxon>
        <taxon>Neomoorella</taxon>
    </lineage>
</organism>
<dbReference type="InterPro" id="IPR036526">
    <property type="entry name" value="C-N_Hydrolase_sf"/>
</dbReference>
<gene>
    <name evidence="3" type="primary">amiF</name>
    <name evidence="3" type="ORF">MOST_25660</name>
</gene>
<evidence type="ECO:0000313" key="4">
    <source>
        <dbReference type="Proteomes" id="UP000239430"/>
    </source>
</evidence>
<dbReference type="Pfam" id="PF00795">
    <property type="entry name" value="CN_hydrolase"/>
    <property type="match status" value="1"/>
</dbReference>
<dbReference type="Gene3D" id="3.60.110.10">
    <property type="entry name" value="Carbon-nitrogen hydrolase"/>
    <property type="match status" value="1"/>
</dbReference>